<dbReference type="Proteomes" id="UP000002033">
    <property type="component" value="Chromosome"/>
</dbReference>
<dbReference type="HOGENOM" id="CLU_471578_0_0_5"/>
<evidence type="ECO:0000313" key="9">
    <source>
        <dbReference type="Proteomes" id="UP000002033"/>
    </source>
</evidence>
<dbReference type="RefSeq" id="WP_013217075.1">
    <property type="nucleotide sequence ID" value="NC_014313.1"/>
</dbReference>
<evidence type="ECO:0000256" key="4">
    <source>
        <dbReference type="ARBA" id="ARBA00022989"/>
    </source>
</evidence>
<keyword evidence="2" id="KW-1003">Cell membrane</keyword>
<dbReference type="GO" id="GO:0005886">
    <property type="term" value="C:plasma membrane"/>
    <property type="evidence" value="ECO:0007669"/>
    <property type="project" value="UniProtKB-SubCell"/>
</dbReference>
<dbReference type="Gene3D" id="3.40.720.10">
    <property type="entry name" value="Alkaline Phosphatase, subunit A"/>
    <property type="match status" value="1"/>
</dbReference>
<dbReference type="InterPro" id="IPR050448">
    <property type="entry name" value="OpgB/LTA_synthase_biosynth"/>
</dbReference>
<keyword evidence="5 6" id="KW-0472">Membrane</keyword>
<feature type="domain" description="Sulfatase N-terminal" evidence="7">
    <location>
        <begin position="288"/>
        <end position="471"/>
    </location>
</feature>
<dbReference type="InterPro" id="IPR000917">
    <property type="entry name" value="Sulfatase_N"/>
</dbReference>
<sequence length="578" mass="64993">MATEHLASYDVSSGRRSRAWLRDLTLSSQVCWTLTAIFAVALVYYHWRYEGWLQTIVFAGAITASLFSLVLLISRRALFSIVLVALLVATIVMAADVKRHYIEMVLHAYDVVFYLTSWSTLVFLWADHKLMLLALAGMATLAAGSGLLLWQIDGTRVRRSVSSLLLVFCIGLAAVASYAKGERRNTSFFWDNQYLASFYSSWPETISTLWRGQLMDAVKRQPLPPFAVPATCDLTEKPPHVILIHQESAVPPSFFPQVAYDTALDPFFKSFDGRLHKLRVETYGGASWLTEFSVLAGVSTYSFGGMRTFVQSLMEGKIHDAVPQVLTRCGYKNSLFYPVPKDFVASGRFYSTIGIPDIYDYRAQGAKRFNERDRFYYQRVLDNIDGNLAKSDSPLFTFVVTSATHLPYTYKYAPDVDVPGGGAGTDPEMSEYLRRLAMAHMDFDEFRSLLAKRFPKERFLIVQYGDHQPIATRTLLGFDKGSAAEDIQLTPESPGLLTYYSVDGVNYEPPPLPDEDVIEVPYLGTILLNAAGLPLPPSYQARLELMRLCDGRYYTCAKSKSILSFHRRLMDSGLIDGR</sequence>
<evidence type="ECO:0000313" key="8">
    <source>
        <dbReference type="EMBL" id="ADJ24916.1"/>
    </source>
</evidence>
<keyword evidence="3 6" id="KW-0812">Transmembrane</keyword>
<evidence type="ECO:0000256" key="3">
    <source>
        <dbReference type="ARBA" id="ARBA00022692"/>
    </source>
</evidence>
<gene>
    <name evidence="8" type="ordered locus">Hden_3121</name>
</gene>
<evidence type="ECO:0000256" key="6">
    <source>
        <dbReference type="SAM" id="Phobius"/>
    </source>
</evidence>
<dbReference type="AlphaFoldDB" id="D8JW37"/>
<evidence type="ECO:0000256" key="1">
    <source>
        <dbReference type="ARBA" id="ARBA00004651"/>
    </source>
</evidence>
<dbReference type="EMBL" id="CP002083">
    <property type="protein sequence ID" value="ADJ24916.1"/>
    <property type="molecule type" value="Genomic_DNA"/>
</dbReference>
<dbReference type="SUPFAM" id="SSF53649">
    <property type="entry name" value="Alkaline phosphatase-like"/>
    <property type="match status" value="1"/>
</dbReference>
<accession>D8JW37</accession>
<dbReference type="eggNOG" id="COG1368">
    <property type="taxonomic scope" value="Bacteria"/>
</dbReference>
<dbReference type="Pfam" id="PF00884">
    <property type="entry name" value="Sulfatase"/>
    <property type="match status" value="1"/>
</dbReference>
<organism evidence="8 9">
    <name type="scientific">Hyphomicrobium denitrificans (strain ATCC 51888 / DSM 1869 / NCIMB 11706 / TK 0415)</name>
    <dbReference type="NCBI Taxonomy" id="582899"/>
    <lineage>
        <taxon>Bacteria</taxon>
        <taxon>Pseudomonadati</taxon>
        <taxon>Pseudomonadota</taxon>
        <taxon>Alphaproteobacteria</taxon>
        <taxon>Hyphomicrobiales</taxon>
        <taxon>Hyphomicrobiaceae</taxon>
        <taxon>Hyphomicrobium</taxon>
    </lineage>
</organism>
<dbReference type="PANTHER" id="PTHR47371:SF3">
    <property type="entry name" value="PHOSPHOGLYCEROL TRANSFERASE I"/>
    <property type="match status" value="1"/>
</dbReference>
<evidence type="ECO:0000259" key="7">
    <source>
        <dbReference type="Pfam" id="PF00884"/>
    </source>
</evidence>
<evidence type="ECO:0000256" key="5">
    <source>
        <dbReference type="ARBA" id="ARBA00023136"/>
    </source>
</evidence>
<feature type="transmembrane region" description="Helical" evidence="6">
    <location>
        <begin position="77"/>
        <end position="95"/>
    </location>
</feature>
<comment type="subcellular location">
    <subcellularLocation>
        <location evidence="1">Cell membrane</location>
        <topology evidence="1">Multi-pass membrane protein</topology>
    </subcellularLocation>
</comment>
<dbReference type="PANTHER" id="PTHR47371">
    <property type="entry name" value="LIPOTEICHOIC ACID SYNTHASE"/>
    <property type="match status" value="1"/>
</dbReference>
<feature type="transmembrane region" description="Helical" evidence="6">
    <location>
        <begin position="132"/>
        <end position="150"/>
    </location>
</feature>
<reference evidence="9" key="1">
    <citation type="journal article" date="2011" name="J. Bacteriol.">
        <title>Genome sequences of eight morphologically diverse alphaproteobacteria.</title>
        <authorList>
            <consortium name="US DOE Joint Genome Institute"/>
            <person name="Brown P.J."/>
            <person name="Kysela D.T."/>
            <person name="Buechlein A."/>
            <person name="Hemmerich C."/>
            <person name="Brun Y.V."/>
        </authorList>
    </citation>
    <scope>NUCLEOTIDE SEQUENCE [LARGE SCALE GENOMIC DNA]</scope>
    <source>
        <strain evidence="9">ATCC 51888 / DSM 1869 / NCIB 11706 / TK 0415</strain>
    </source>
</reference>
<feature type="transmembrane region" description="Helical" evidence="6">
    <location>
        <begin position="162"/>
        <end position="179"/>
    </location>
</feature>
<dbReference type="KEGG" id="hdn:Hden_3121"/>
<dbReference type="InterPro" id="IPR017850">
    <property type="entry name" value="Alkaline_phosphatase_core_sf"/>
</dbReference>
<evidence type="ECO:0000256" key="2">
    <source>
        <dbReference type="ARBA" id="ARBA00022475"/>
    </source>
</evidence>
<feature type="transmembrane region" description="Helical" evidence="6">
    <location>
        <begin position="26"/>
        <end position="45"/>
    </location>
</feature>
<keyword evidence="4 6" id="KW-1133">Transmembrane helix</keyword>
<name>D8JW37_HYPDA</name>
<protein>
    <submittedName>
        <fullName evidence="8">Sulfatase</fullName>
    </submittedName>
</protein>
<keyword evidence="9" id="KW-1185">Reference proteome</keyword>
<feature type="transmembrane region" description="Helical" evidence="6">
    <location>
        <begin position="52"/>
        <end position="71"/>
    </location>
</feature>
<proteinExistence type="predicted"/>
<dbReference type="STRING" id="582899.Hden_3121"/>
<dbReference type="OrthoDB" id="8173797at2"/>